<evidence type="ECO:0000313" key="4">
    <source>
        <dbReference type="Proteomes" id="UP000003340"/>
    </source>
</evidence>
<dbReference type="SUPFAM" id="SSF52113">
    <property type="entry name" value="BRCT domain"/>
    <property type="match status" value="1"/>
</dbReference>
<dbReference type="PANTHER" id="PTHR30231:SF41">
    <property type="entry name" value="DNA POLYMERASE III SUBUNIT EPSILON"/>
    <property type="match status" value="1"/>
</dbReference>
<dbReference type="InterPro" id="IPR006054">
    <property type="entry name" value="DnaQ"/>
</dbReference>
<dbReference type="FunFam" id="3.30.420.10:FF:000045">
    <property type="entry name" value="3'-5' exonuclease DinG"/>
    <property type="match status" value="1"/>
</dbReference>
<keyword evidence="1" id="KW-0378">Hydrolase</keyword>
<name>C0EF57_9FIRM</name>
<accession>C0EF57</accession>
<dbReference type="GO" id="GO:0005829">
    <property type="term" value="C:cytosol"/>
    <property type="evidence" value="ECO:0007669"/>
    <property type="project" value="TreeGrafter"/>
</dbReference>
<comment type="caution">
    <text evidence="3">The sequence shown here is derived from an EMBL/GenBank/DDBJ whole genome shotgun (WGS) entry which is preliminary data.</text>
</comment>
<sequence length="319" mass="36452">MRTSKNTREFKGNRLDCFPTDYVVIDLETTGYDPHRDEIIELGALRIHEGEVVESFSSLTKPQRDLDDYIIQLTGISNEMLASAPELSDVFPRYLDFIGDSIVVGHNVHFDVNFIYDTCIKESLKLFTNDLVDLLWLSRKLLPDLTSHKLCRVSSHFNICVEGMHRSLFDCKTTFECFEKCRILAKERYGQVDNLSQVFRPIKRTPCPKLKACDILPECDEFDEAHPLFNKVCVFTGALEKMTRSEAMQAVVNFGGTCKDNLTKKTNFLILGNNSYCSTLKDGKSTKQKKAESYKLTGADIEIISENVFYDMILDNEDK</sequence>
<evidence type="ECO:0000259" key="2">
    <source>
        <dbReference type="PROSITE" id="PS50172"/>
    </source>
</evidence>
<dbReference type="NCBIfam" id="TIGR00573">
    <property type="entry name" value="dnaq"/>
    <property type="match status" value="1"/>
</dbReference>
<feature type="domain" description="BRCT" evidence="2">
    <location>
        <begin position="223"/>
        <end position="319"/>
    </location>
</feature>
<dbReference type="GO" id="GO:0003677">
    <property type="term" value="F:DNA binding"/>
    <property type="evidence" value="ECO:0007669"/>
    <property type="project" value="InterPro"/>
</dbReference>
<dbReference type="Pfam" id="PF00533">
    <property type="entry name" value="BRCT"/>
    <property type="match status" value="1"/>
</dbReference>
<dbReference type="STRING" id="537013.CLOSTMETH_02498"/>
<evidence type="ECO:0000313" key="3">
    <source>
        <dbReference type="EMBL" id="EEG29890.1"/>
    </source>
</evidence>
<reference evidence="3 4" key="2">
    <citation type="submission" date="2009-02" db="EMBL/GenBank/DDBJ databases">
        <title>Draft genome sequence of Clostridium methylpentosum (DSM 5476).</title>
        <authorList>
            <person name="Sudarsanam P."/>
            <person name="Ley R."/>
            <person name="Guruge J."/>
            <person name="Turnbaugh P.J."/>
            <person name="Mahowald M."/>
            <person name="Liep D."/>
            <person name="Gordon J."/>
        </authorList>
    </citation>
    <scope>NUCLEOTIDE SEQUENCE [LARGE SCALE GENOMIC DNA]</scope>
    <source>
        <strain evidence="3 4">DSM 5476</strain>
    </source>
</reference>
<dbReference type="InterPro" id="IPR012337">
    <property type="entry name" value="RNaseH-like_sf"/>
</dbReference>
<dbReference type="EMBL" id="ACEC01000083">
    <property type="protein sequence ID" value="EEG29890.1"/>
    <property type="molecule type" value="Genomic_DNA"/>
</dbReference>
<dbReference type="eggNOG" id="COG2176">
    <property type="taxonomic scope" value="Bacteria"/>
</dbReference>
<evidence type="ECO:0000256" key="1">
    <source>
        <dbReference type="ARBA" id="ARBA00022839"/>
    </source>
</evidence>
<dbReference type="HOGENOM" id="CLU_047806_0_2_9"/>
<dbReference type="GO" id="GO:0003887">
    <property type="term" value="F:DNA-directed DNA polymerase activity"/>
    <property type="evidence" value="ECO:0007669"/>
    <property type="project" value="InterPro"/>
</dbReference>
<keyword evidence="1" id="KW-0269">Exonuclease</keyword>
<dbReference type="InterPro" id="IPR001357">
    <property type="entry name" value="BRCT_dom"/>
</dbReference>
<dbReference type="SUPFAM" id="SSF53098">
    <property type="entry name" value="Ribonuclease H-like"/>
    <property type="match status" value="1"/>
</dbReference>
<dbReference type="Pfam" id="PF00929">
    <property type="entry name" value="RNase_T"/>
    <property type="match status" value="1"/>
</dbReference>
<reference evidence="3 4" key="1">
    <citation type="submission" date="2009-01" db="EMBL/GenBank/DDBJ databases">
        <authorList>
            <person name="Fulton L."/>
            <person name="Clifton S."/>
            <person name="Fulton B."/>
            <person name="Xu J."/>
            <person name="Minx P."/>
            <person name="Pepin K.H."/>
            <person name="Johnson M."/>
            <person name="Bhonagiri V."/>
            <person name="Nash W.E."/>
            <person name="Mardis E.R."/>
            <person name="Wilson R.K."/>
        </authorList>
    </citation>
    <scope>NUCLEOTIDE SEQUENCE [LARGE SCALE GENOMIC DNA]</scope>
    <source>
        <strain evidence="3 4">DSM 5476</strain>
    </source>
</reference>
<dbReference type="InterPro" id="IPR013520">
    <property type="entry name" value="Ribonucl_H"/>
</dbReference>
<dbReference type="SMART" id="SM00479">
    <property type="entry name" value="EXOIII"/>
    <property type="match status" value="1"/>
</dbReference>
<dbReference type="Gene3D" id="3.40.50.10190">
    <property type="entry name" value="BRCT domain"/>
    <property type="match status" value="1"/>
</dbReference>
<dbReference type="InterPro" id="IPR036420">
    <property type="entry name" value="BRCT_dom_sf"/>
</dbReference>
<dbReference type="CDD" id="cd06127">
    <property type="entry name" value="DEDDh"/>
    <property type="match status" value="1"/>
</dbReference>
<keyword evidence="4" id="KW-1185">Reference proteome</keyword>
<dbReference type="Gene3D" id="3.30.420.10">
    <property type="entry name" value="Ribonuclease H-like superfamily/Ribonuclease H"/>
    <property type="match status" value="1"/>
</dbReference>
<dbReference type="CDD" id="cd17748">
    <property type="entry name" value="BRCT_DNA_ligase_like"/>
    <property type="match status" value="1"/>
</dbReference>
<dbReference type="GO" id="GO:0045004">
    <property type="term" value="P:DNA replication proofreading"/>
    <property type="evidence" value="ECO:0007669"/>
    <property type="project" value="TreeGrafter"/>
</dbReference>
<proteinExistence type="predicted"/>
<keyword evidence="1" id="KW-0540">Nuclease</keyword>
<organism evidence="3 4">
    <name type="scientific">[Clostridium] methylpentosum DSM 5476</name>
    <dbReference type="NCBI Taxonomy" id="537013"/>
    <lineage>
        <taxon>Bacteria</taxon>
        <taxon>Bacillati</taxon>
        <taxon>Bacillota</taxon>
        <taxon>Clostridia</taxon>
        <taxon>Eubacteriales</taxon>
        <taxon>Oscillospiraceae</taxon>
        <taxon>Oscillospiraceae incertae sedis</taxon>
    </lineage>
</organism>
<dbReference type="InterPro" id="IPR036397">
    <property type="entry name" value="RNaseH_sf"/>
</dbReference>
<dbReference type="PANTHER" id="PTHR30231">
    <property type="entry name" value="DNA POLYMERASE III SUBUNIT EPSILON"/>
    <property type="match status" value="1"/>
</dbReference>
<dbReference type="AlphaFoldDB" id="C0EF57"/>
<gene>
    <name evidence="3" type="ORF">CLOSTMETH_02498</name>
</gene>
<dbReference type="PROSITE" id="PS50172">
    <property type="entry name" value="BRCT"/>
    <property type="match status" value="1"/>
</dbReference>
<dbReference type="Proteomes" id="UP000003340">
    <property type="component" value="Unassembled WGS sequence"/>
</dbReference>
<dbReference type="GO" id="GO:0008408">
    <property type="term" value="F:3'-5' exonuclease activity"/>
    <property type="evidence" value="ECO:0007669"/>
    <property type="project" value="TreeGrafter"/>
</dbReference>
<protein>
    <submittedName>
        <fullName evidence="3">BRCA1 C-terminal domain protein</fullName>
    </submittedName>
</protein>
<dbReference type="eggNOG" id="COG0272">
    <property type="taxonomic scope" value="Bacteria"/>
</dbReference>